<keyword evidence="2" id="KW-1185">Reference proteome</keyword>
<comment type="caution">
    <text evidence="1">The sequence shown here is derived from an EMBL/GenBank/DDBJ whole genome shotgun (WGS) entry which is preliminary data.</text>
</comment>
<reference evidence="1" key="1">
    <citation type="submission" date="2021-10" db="EMBL/GenBank/DDBJ databases">
        <title>Tropical sea cucumber genome reveals ecological adaptation and Cuvierian tubules defense mechanism.</title>
        <authorList>
            <person name="Chen T."/>
        </authorList>
    </citation>
    <scope>NUCLEOTIDE SEQUENCE</scope>
    <source>
        <strain evidence="1">Nanhai2018</strain>
        <tissue evidence="1">Muscle</tissue>
    </source>
</reference>
<organism evidence="1 2">
    <name type="scientific">Holothuria leucospilota</name>
    <name type="common">Black long sea cucumber</name>
    <name type="synonym">Mertensiothuria leucospilota</name>
    <dbReference type="NCBI Taxonomy" id="206669"/>
    <lineage>
        <taxon>Eukaryota</taxon>
        <taxon>Metazoa</taxon>
        <taxon>Echinodermata</taxon>
        <taxon>Eleutherozoa</taxon>
        <taxon>Echinozoa</taxon>
        <taxon>Holothuroidea</taxon>
        <taxon>Aspidochirotacea</taxon>
        <taxon>Aspidochirotida</taxon>
        <taxon>Holothuriidae</taxon>
        <taxon>Holothuria</taxon>
    </lineage>
</organism>
<proteinExistence type="predicted"/>
<gene>
    <name evidence="1" type="ORF">HOLleu_40803</name>
</gene>
<sequence length="553" mass="62730">MQRFECREVGQLSLLSFRGPISFEEQNSPGSNFWFRPLALRQRVEGALEKRLEISDRGLRRLWRECIMGNCCGSSSEEPKRKGIPLNEVIWNDDSKAIITELNVQYKSLLDAIQAIPYIRDRTNKSAQEFLSSKSFDSKWRDTYVRRAVVGNDTNAADRIHQMFKKNPVLGEICQVPMFFVMFALMTHEGHDSKSFSSLTNFLRNIVECFQKHLKNNMSDVTDDEEDNGLQTLYAWAFESLNQGTERLDCSKDELCSKIGEDNYEKIKRMGIFAENVEHSDSHRSEVAFIHKLFWEWFAANHLAEYIVSPSPVKLEGILRKIDPAEHQYVYRFACGLSPIAAEKLIKYLNGTEDGKNLAVLCMLEHPETVDEFNKTLPQLCSRTVNISNDDSLLFQKSTTHLLAIASRSEIPISTVWLTSCFSSVDLSTSSVVMKSGVSFPSLATVSELCFKEEKRALTEEDAAGILSYAATCASLESLGFDDCMLPLALKVTSSLSDLASRKIQVEWIPGTGPRYSLDLKSGKWTDTENGTVLTQEVYVQVEQEFQEYWSQS</sequence>
<dbReference type="AlphaFoldDB" id="A0A9Q0YLH8"/>
<evidence type="ECO:0000313" key="1">
    <source>
        <dbReference type="EMBL" id="KAJ8021046.1"/>
    </source>
</evidence>
<dbReference type="PANTHER" id="PTHR46312:SF2">
    <property type="entry name" value="NUCLEOTIDE-BINDING OLIGOMERIZATION DOMAIN-CONTAINING PROTEIN 2-LIKE"/>
    <property type="match status" value="1"/>
</dbReference>
<evidence type="ECO:0000313" key="2">
    <source>
        <dbReference type="Proteomes" id="UP001152320"/>
    </source>
</evidence>
<dbReference type="Proteomes" id="UP001152320">
    <property type="component" value="Chromosome 22"/>
</dbReference>
<protein>
    <submittedName>
        <fullName evidence="1">Uncharacterized protein</fullName>
    </submittedName>
</protein>
<accession>A0A9Q0YLH8</accession>
<dbReference type="EMBL" id="JAIZAY010000022">
    <property type="protein sequence ID" value="KAJ8021046.1"/>
    <property type="molecule type" value="Genomic_DNA"/>
</dbReference>
<dbReference type="PANTHER" id="PTHR46312">
    <property type="entry name" value="NACHT DOMAIN-CONTAINING PROTEIN"/>
    <property type="match status" value="1"/>
</dbReference>
<name>A0A9Q0YLH8_HOLLE</name>